<dbReference type="AlphaFoldDB" id="A0A1V6NUN9"/>
<keyword evidence="2" id="KW-1185">Reference proteome</keyword>
<organism evidence="1 2">
    <name type="scientific">Penicillium decumbens</name>
    <dbReference type="NCBI Taxonomy" id="69771"/>
    <lineage>
        <taxon>Eukaryota</taxon>
        <taxon>Fungi</taxon>
        <taxon>Dikarya</taxon>
        <taxon>Ascomycota</taxon>
        <taxon>Pezizomycotina</taxon>
        <taxon>Eurotiomycetes</taxon>
        <taxon>Eurotiomycetidae</taxon>
        <taxon>Eurotiales</taxon>
        <taxon>Aspergillaceae</taxon>
        <taxon>Penicillium</taxon>
    </lineage>
</organism>
<evidence type="ECO:0000313" key="2">
    <source>
        <dbReference type="Proteomes" id="UP000191522"/>
    </source>
</evidence>
<dbReference type="EMBL" id="MDYL01000035">
    <property type="protein sequence ID" value="OQD68435.1"/>
    <property type="molecule type" value="Genomic_DNA"/>
</dbReference>
<name>A0A1V6NUN9_PENDC</name>
<protein>
    <submittedName>
        <fullName evidence="1">Uncharacterized protein</fullName>
    </submittedName>
</protein>
<gene>
    <name evidence="1" type="ORF">PENDEC_c035G03538</name>
</gene>
<comment type="caution">
    <text evidence="1">The sequence shown here is derived from an EMBL/GenBank/DDBJ whole genome shotgun (WGS) entry which is preliminary data.</text>
</comment>
<dbReference type="OrthoDB" id="4366054at2759"/>
<sequence>MPPRSCGCRPNRFGDIIYLGPNEGHAHQAAVDAARKSFLANRNPDFAITCVFNNFCTTPAHSMMRSDLARESANTAQFLADNPLVEAMQFDSYKSPLSERLMSKLTDFLYTGDYAVVENDIRQYFTDIKIRSSCVTCNNHLRLLCLHLHMFQIGRYMEMELLQLLAMEKFAQAAEGAESIVLQAAVQAVYAMPTWSKPDTCGNAYALAGFYDFRPLLIVQAVVNHISRSRRNGPRWSRQNSRGKGKARWNIMTFGSGDEFRELRKRFPEFDRDIRLALSVSMGNTSAQSGAFTSPHALAYL</sequence>
<dbReference type="Proteomes" id="UP000191522">
    <property type="component" value="Unassembled WGS sequence"/>
</dbReference>
<evidence type="ECO:0000313" key="1">
    <source>
        <dbReference type="EMBL" id="OQD68435.1"/>
    </source>
</evidence>
<reference evidence="2" key="1">
    <citation type="journal article" date="2017" name="Nat. Microbiol.">
        <title>Global analysis of biosynthetic gene clusters reveals vast potential of secondary metabolite production in Penicillium species.</title>
        <authorList>
            <person name="Nielsen J.C."/>
            <person name="Grijseels S."/>
            <person name="Prigent S."/>
            <person name="Ji B."/>
            <person name="Dainat J."/>
            <person name="Nielsen K.F."/>
            <person name="Frisvad J.C."/>
            <person name="Workman M."/>
            <person name="Nielsen J."/>
        </authorList>
    </citation>
    <scope>NUCLEOTIDE SEQUENCE [LARGE SCALE GENOMIC DNA]</scope>
    <source>
        <strain evidence="2">IBT 11843</strain>
    </source>
</reference>
<accession>A0A1V6NUN9</accession>
<proteinExistence type="predicted"/>